<organism evidence="1">
    <name type="scientific">bioreactor metagenome</name>
    <dbReference type="NCBI Taxonomy" id="1076179"/>
    <lineage>
        <taxon>unclassified sequences</taxon>
        <taxon>metagenomes</taxon>
        <taxon>ecological metagenomes</taxon>
    </lineage>
</organism>
<dbReference type="AlphaFoldDB" id="A0A645IHJ5"/>
<sequence length="42" mass="4214">MRSGTTDGAGVGGDGAELEAQASEDAAVRIVHVAVFTLQVVK</sequence>
<comment type="caution">
    <text evidence="1">The sequence shown here is derived from an EMBL/GenBank/DDBJ whole genome shotgun (WGS) entry which is preliminary data.</text>
</comment>
<gene>
    <name evidence="1" type="ORF">SDC9_197573</name>
</gene>
<reference evidence="1" key="1">
    <citation type="submission" date="2019-08" db="EMBL/GenBank/DDBJ databases">
        <authorList>
            <person name="Kucharzyk K."/>
            <person name="Murdoch R.W."/>
            <person name="Higgins S."/>
            <person name="Loffler F."/>
        </authorList>
    </citation>
    <scope>NUCLEOTIDE SEQUENCE</scope>
</reference>
<proteinExistence type="predicted"/>
<dbReference type="EMBL" id="VSSQ01113669">
    <property type="protein sequence ID" value="MPN49949.1"/>
    <property type="molecule type" value="Genomic_DNA"/>
</dbReference>
<protein>
    <submittedName>
        <fullName evidence="1">Uncharacterized protein</fullName>
    </submittedName>
</protein>
<evidence type="ECO:0000313" key="1">
    <source>
        <dbReference type="EMBL" id="MPN49949.1"/>
    </source>
</evidence>
<name>A0A645IHJ5_9ZZZZ</name>
<accession>A0A645IHJ5</accession>